<feature type="domain" description="Ketopantoate reductase N-terminal" evidence="5">
    <location>
        <begin position="3"/>
        <end position="150"/>
    </location>
</feature>
<sequence length="303" mass="33698">MKIVVVGTGAIGGYFGGYLHKGGNEVTFIARGQHLSVMKEQGLKLSTELNEWIVHATFTDQYDDISDADLVLFTVKSTETKSTIQKIKPYMDQGTARILTLQNGVDNEEVLIEMFGIERVLTGSAYISSQVKEPGHVVQQGNHAVFIGCLHHSQEQFVEQISLAFKEAGVTCILTDQIMKKKWDKLLWNVTFNPLSAVSKATVGEILDHEHLNNTAHQVLEEAINIAVASGIPIHEDMKTRIFVDANSVRSHQTSMLQDRLKGKPMEIQSLCGFFVRKGQELEVDVPVIKTIYSLLAFIETRG</sequence>
<dbReference type="FunFam" id="1.10.1040.10:FF:000017">
    <property type="entry name" value="2-dehydropantoate 2-reductase"/>
    <property type="match status" value="1"/>
</dbReference>
<evidence type="ECO:0000256" key="4">
    <source>
        <dbReference type="RuleBase" id="RU362068"/>
    </source>
</evidence>
<evidence type="ECO:0000313" key="7">
    <source>
        <dbReference type="EMBL" id="NEY72680.1"/>
    </source>
</evidence>
<evidence type="ECO:0000256" key="3">
    <source>
        <dbReference type="ARBA" id="ARBA00023002"/>
    </source>
</evidence>
<evidence type="ECO:0000256" key="1">
    <source>
        <dbReference type="ARBA" id="ARBA00007870"/>
    </source>
</evidence>
<dbReference type="RefSeq" id="WP_163180134.1">
    <property type="nucleotide sequence ID" value="NZ_JAAIWM010000004.1"/>
</dbReference>
<dbReference type="PANTHER" id="PTHR21708">
    <property type="entry name" value="PROBABLE 2-DEHYDROPANTOATE 2-REDUCTASE"/>
    <property type="match status" value="1"/>
</dbReference>
<dbReference type="SUPFAM" id="SSF48179">
    <property type="entry name" value="6-phosphogluconate dehydrogenase C-terminal domain-like"/>
    <property type="match status" value="1"/>
</dbReference>
<gene>
    <name evidence="7" type="ORF">G4D63_13165</name>
</gene>
<dbReference type="InterPro" id="IPR008927">
    <property type="entry name" value="6-PGluconate_DH-like_C_sf"/>
</dbReference>
<dbReference type="InterPro" id="IPR003710">
    <property type="entry name" value="ApbA"/>
</dbReference>
<name>A0A6M0QAV3_9BACI</name>
<dbReference type="EC" id="1.1.1.169" evidence="4"/>
<proteinExistence type="inferred from homology"/>
<dbReference type="Pfam" id="PF02558">
    <property type="entry name" value="ApbA"/>
    <property type="match status" value="1"/>
</dbReference>
<organism evidence="7 8">
    <name type="scientific">Bacillus mesophilus</name>
    <dbReference type="NCBI Taxonomy" id="1808955"/>
    <lineage>
        <taxon>Bacteria</taxon>
        <taxon>Bacillati</taxon>
        <taxon>Bacillota</taxon>
        <taxon>Bacilli</taxon>
        <taxon>Bacillales</taxon>
        <taxon>Bacillaceae</taxon>
        <taxon>Bacillus</taxon>
    </lineage>
</organism>
<keyword evidence="2 4" id="KW-0521">NADP</keyword>
<feature type="domain" description="Ketopantoate reductase C-terminal" evidence="6">
    <location>
        <begin position="178"/>
        <end position="299"/>
    </location>
</feature>
<dbReference type="GO" id="GO:0005737">
    <property type="term" value="C:cytoplasm"/>
    <property type="evidence" value="ECO:0007669"/>
    <property type="project" value="TreeGrafter"/>
</dbReference>
<keyword evidence="3 4" id="KW-0560">Oxidoreductase</keyword>
<keyword evidence="4" id="KW-0566">Pantothenate biosynthesis</keyword>
<dbReference type="InterPro" id="IPR013332">
    <property type="entry name" value="KPR_N"/>
</dbReference>
<dbReference type="NCBIfam" id="TIGR00745">
    <property type="entry name" value="apbA_panE"/>
    <property type="match status" value="1"/>
</dbReference>
<dbReference type="Gene3D" id="3.40.50.720">
    <property type="entry name" value="NAD(P)-binding Rossmann-like Domain"/>
    <property type="match status" value="1"/>
</dbReference>
<dbReference type="GO" id="GO:0015940">
    <property type="term" value="P:pantothenate biosynthetic process"/>
    <property type="evidence" value="ECO:0007669"/>
    <property type="project" value="UniProtKB-UniPathway"/>
</dbReference>
<comment type="caution">
    <text evidence="7">The sequence shown here is derived from an EMBL/GenBank/DDBJ whole genome shotgun (WGS) entry which is preliminary data.</text>
</comment>
<dbReference type="InterPro" id="IPR013328">
    <property type="entry name" value="6PGD_dom2"/>
</dbReference>
<comment type="catalytic activity">
    <reaction evidence="4">
        <text>(R)-pantoate + NADP(+) = 2-dehydropantoate + NADPH + H(+)</text>
        <dbReference type="Rhea" id="RHEA:16233"/>
        <dbReference type="ChEBI" id="CHEBI:11561"/>
        <dbReference type="ChEBI" id="CHEBI:15378"/>
        <dbReference type="ChEBI" id="CHEBI:15980"/>
        <dbReference type="ChEBI" id="CHEBI:57783"/>
        <dbReference type="ChEBI" id="CHEBI:58349"/>
        <dbReference type="EC" id="1.1.1.169"/>
    </reaction>
</comment>
<dbReference type="PANTHER" id="PTHR21708:SF26">
    <property type="entry name" value="2-DEHYDROPANTOATE 2-REDUCTASE"/>
    <property type="match status" value="1"/>
</dbReference>
<comment type="function">
    <text evidence="4">Catalyzes the NADPH-dependent reduction of ketopantoate into pantoic acid.</text>
</comment>
<dbReference type="EMBL" id="JAAIWM010000004">
    <property type="protein sequence ID" value="NEY72680.1"/>
    <property type="molecule type" value="Genomic_DNA"/>
</dbReference>
<dbReference type="InterPro" id="IPR036291">
    <property type="entry name" value="NAD(P)-bd_dom_sf"/>
</dbReference>
<dbReference type="Gene3D" id="1.10.1040.10">
    <property type="entry name" value="N-(1-d-carboxylethyl)-l-norvaline Dehydrogenase, domain 2"/>
    <property type="match status" value="1"/>
</dbReference>
<dbReference type="Pfam" id="PF08546">
    <property type="entry name" value="ApbA_C"/>
    <property type="match status" value="1"/>
</dbReference>
<keyword evidence="8" id="KW-1185">Reference proteome</keyword>
<protein>
    <recommendedName>
        <fullName evidence="4">2-dehydropantoate 2-reductase</fullName>
        <ecNumber evidence="4">1.1.1.169</ecNumber>
    </recommendedName>
    <alternativeName>
        <fullName evidence="4">Ketopantoate reductase</fullName>
    </alternativeName>
</protein>
<comment type="similarity">
    <text evidence="1 4">Belongs to the ketopantoate reductase family.</text>
</comment>
<comment type="pathway">
    <text evidence="4">Cofactor biosynthesis; (R)-pantothenate biosynthesis; (R)-pantoate from 3-methyl-2-oxobutanoate: step 2/2.</text>
</comment>
<dbReference type="FunFam" id="3.40.50.720:FF:000307">
    <property type="entry name" value="2-dehydropantoate 2-reductase"/>
    <property type="match status" value="1"/>
</dbReference>
<evidence type="ECO:0000256" key="2">
    <source>
        <dbReference type="ARBA" id="ARBA00022857"/>
    </source>
</evidence>
<dbReference type="UniPathway" id="UPA00028">
    <property type="reaction ID" value="UER00004"/>
</dbReference>
<dbReference type="GO" id="GO:0008677">
    <property type="term" value="F:2-dehydropantoate 2-reductase activity"/>
    <property type="evidence" value="ECO:0007669"/>
    <property type="project" value="UniProtKB-EC"/>
</dbReference>
<evidence type="ECO:0000259" key="6">
    <source>
        <dbReference type="Pfam" id="PF08546"/>
    </source>
</evidence>
<dbReference type="Proteomes" id="UP000481043">
    <property type="component" value="Unassembled WGS sequence"/>
</dbReference>
<dbReference type="InterPro" id="IPR051402">
    <property type="entry name" value="KPR-Related"/>
</dbReference>
<reference evidence="7 8" key="1">
    <citation type="submission" date="2020-02" db="EMBL/GenBank/DDBJ databases">
        <title>Bacillus aquiflavi sp. nov., isolated from yellow water of strong flavor Chinese baijiu in Yibin region of China.</title>
        <authorList>
            <person name="Xie J."/>
        </authorList>
    </citation>
    <scope>NUCLEOTIDE SEQUENCE [LARGE SCALE GENOMIC DNA]</scope>
    <source>
        <strain evidence="7 8">SA4</strain>
    </source>
</reference>
<evidence type="ECO:0000313" key="8">
    <source>
        <dbReference type="Proteomes" id="UP000481043"/>
    </source>
</evidence>
<evidence type="ECO:0000259" key="5">
    <source>
        <dbReference type="Pfam" id="PF02558"/>
    </source>
</evidence>
<dbReference type="SUPFAM" id="SSF51735">
    <property type="entry name" value="NAD(P)-binding Rossmann-fold domains"/>
    <property type="match status" value="1"/>
</dbReference>
<dbReference type="AlphaFoldDB" id="A0A6M0QAV3"/>
<dbReference type="InterPro" id="IPR013752">
    <property type="entry name" value="KPA_reductase"/>
</dbReference>
<accession>A0A6M0QAV3</accession>